<dbReference type="Pfam" id="PF09752">
    <property type="entry name" value="ABHD18"/>
    <property type="match status" value="2"/>
</dbReference>
<evidence type="ECO:0000313" key="1">
    <source>
        <dbReference type="EMBL" id="CAI9100108.1"/>
    </source>
</evidence>
<dbReference type="EMBL" id="OX459120">
    <property type="protein sequence ID" value="CAI9100108.1"/>
    <property type="molecule type" value="Genomic_DNA"/>
</dbReference>
<proteinExistence type="predicted"/>
<dbReference type="SUPFAM" id="SSF53474">
    <property type="entry name" value="alpha/beta-Hydrolases"/>
    <property type="match status" value="1"/>
</dbReference>
<dbReference type="AlphaFoldDB" id="A0AAV1CZX0"/>
<evidence type="ECO:0000313" key="2">
    <source>
        <dbReference type="Proteomes" id="UP001161247"/>
    </source>
</evidence>
<dbReference type="PANTHER" id="PTHR13617:SF14">
    <property type="entry name" value="PROTEIN ABHD18"/>
    <property type="match status" value="1"/>
</dbReference>
<gene>
    <name evidence="1" type="ORF">OLC1_LOCUS10013</name>
</gene>
<dbReference type="InterPro" id="IPR019149">
    <property type="entry name" value="ABHD18"/>
</dbReference>
<keyword evidence="2" id="KW-1185">Reference proteome</keyword>
<dbReference type="Proteomes" id="UP001161247">
    <property type="component" value="Chromosome 3"/>
</dbReference>
<protein>
    <submittedName>
        <fullName evidence="1">OLC1v1037038C1</fullName>
    </submittedName>
</protein>
<dbReference type="InterPro" id="IPR029058">
    <property type="entry name" value="AB_hydrolase_fold"/>
</dbReference>
<accession>A0AAV1CZX0</accession>
<organism evidence="1 2">
    <name type="scientific">Oldenlandia corymbosa var. corymbosa</name>
    <dbReference type="NCBI Taxonomy" id="529605"/>
    <lineage>
        <taxon>Eukaryota</taxon>
        <taxon>Viridiplantae</taxon>
        <taxon>Streptophyta</taxon>
        <taxon>Embryophyta</taxon>
        <taxon>Tracheophyta</taxon>
        <taxon>Spermatophyta</taxon>
        <taxon>Magnoliopsida</taxon>
        <taxon>eudicotyledons</taxon>
        <taxon>Gunneridae</taxon>
        <taxon>Pentapetalae</taxon>
        <taxon>asterids</taxon>
        <taxon>lamiids</taxon>
        <taxon>Gentianales</taxon>
        <taxon>Rubiaceae</taxon>
        <taxon>Rubioideae</taxon>
        <taxon>Spermacoceae</taxon>
        <taxon>Hedyotis-Oldenlandia complex</taxon>
        <taxon>Oldenlandia</taxon>
    </lineage>
</organism>
<reference evidence="1" key="1">
    <citation type="submission" date="2023-03" db="EMBL/GenBank/DDBJ databases">
        <authorList>
            <person name="Julca I."/>
        </authorList>
    </citation>
    <scope>NUCLEOTIDE SEQUENCE</scope>
</reference>
<name>A0AAV1CZX0_OLDCO</name>
<dbReference type="Gene3D" id="3.40.50.1820">
    <property type="entry name" value="alpha/beta hydrolase"/>
    <property type="match status" value="1"/>
</dbReference>
<sequence>MVSVNLGMLHYVLDHVYGALLHRTRISPPFFSRGWGGTKLELLERMIKQWFPYVEGENWPPVLVEPIWKVVWESKNAVLKEGIFKTPCGDELLGALPTESHTARVAFLAPKFVPPQSLACVVHLAGTGDHTFERRLRLGGPLLKENIATMVLESPFYGKRRPLLQRGAKLLCVSDLLVLGRVTIEEARSLLYWLDCEAGFGKMGVCGLSMGGVHAAMVGSLHPTPVATLPFLSPHSAVVAFCEGVLKHATAWDALREDLAVEKAEMTLEEVRQRMRNVLSLTDVTRFPVPKNPNAVIFVAATDDGYIPKHSVLELQKAWPGSEVRWVTGGHVSSILLHGACGSRDITSVGRSAVFKLTRVSCYAEVLEGLDSMSEEDLSAMDLIPLEGK</sequence>
<dbReference type="PANTHER" id="PTHR13617">
    <property type="entry name" value="PROTEIN ABHD18"/>
    <property type="match status" value="1"/>
</dbReference>